<dbReference type="SUPFAM" id="SSF111430">
    <property type="entry name" value="YAP1 redox domain"/>
    <property type="match status" value="1"/>
</dbReference>
<dbReference type="Gene3D" id="1.20.5.170">
    <property type="match status" value="1"/>
</dbReference>
<evidence type="ECO:0000256" key="5">
    <source>
        <dbReference type="SAM" id="MobiDB-lite"/>
    </source>
</evidence>
<feature type="compositionally biased region" description="Basic and acidic residues" evidence="5">
    <location>
        <begin position="186"/>
        <end position="213"/>
    </location>
</feature>
<dbReference type="SMART" id="SM00338">
    <property type="entry name" value="BRLZ"/>
    <property type="match status" value="1"/>
</dbReference>
<dbReference type="Gene3D" id="1.10.238.100">
    <property type="entry name" value="YAP1 redox domain. Chain B"/>
    <property type="match status" value="1"/>
</dbReference>
<dbReference type="OrthoDB" id="5380163at2759"/>
<feature type="region of interest" description="Disordered" evidence="5">
    <location>
        <begin position="107"/>
        <end position="217"/>
    </location>
</feature>
<gene>
    <name evidence="7 9" type="ORF">BDZ99DRAFT_202396</name>
</gene>
<comment type="similarity">
    <text evidence="4">Belongs to the bZIP family. YAP subfamily.</text>
</comment>
<feature type="compositionally biased region" description="Polar residues" evidence="5">
    <location>
        <begin position="294"/>
        <end position="328"/>
    </location>
</feature>
<feature type="compositionally biased region" description="Low complexity" evidence="5">
    <location>
        <begin position="396"/>
        <end position="410"/>
    </location>
</feature>
<reference evidence="9" key="3">
    <citation type="submission" date="2025-04" db="UniProtKB">
        <authorList>
            <consortium name="RefSeq"/>
        </authorList>
    </citation>
    <scope>IDENTIFICATION</scope>
    <source>
        <strain evidence="9">CBS 304.34</strain>
    </source>
</reference>
<comment type="subcellular location">
    <subcellularLocation>
        <location evidence="2">Cytoplasm</location>
    </subcellularLocation>
    <subcellularLocation>
        <location evidence="1">Nucleus</location>
    </subcellularLocation>
</comment>
<dbReference type="FunFam" id="1.20.5.170:FF:000067">
    <property type="entry name" value="BZIP transcription factor"/>
    <property type="match status" value="1"/>
</dbReference>
<evidence type="ECO:0000256" key="4">
    <source>
        <dbReference type="ARBA" id="ARBA00038132"/>
    </source>
</evidence>
<dbReference type="InterPro" id="IPR013910">
    <property type="entry name" value="TF_PAP1"/>
</dbReference>
<dbReference type="Proteomes" id="UP000504636">
    <property type="component" value="Unplaced"/>
</dbReference>
<accession>A0A6A6Y181</accession>
<evidence type="ECO:0000313" key="7">
    <source>
        <dbReference type="EMBL" id="KAF2802399.1"/>
    </source>
</evidence>
<feature type="region of interest" description="Disordered" evidence="5">
    <location>
        <begin position="368"/>
        <end position="442"/>
    </location>
</feature>
<reference evidence="7 9" key="1">
    <citation type="journal article" date="2020" name="Stud. Mycol.">
        <title>101 Dothideomycetes genomes: a test case for predicting lifestyles and emergence of pathogens.</title>
        <authorList>
            <person name="Haridas S."/>
            <person name="Albert R."/>
            <person name="Binder M."/>
            <person name="Bloem J."/>
            <person name="Labutti K."/>
            <person name="Salamov A."/>
            <person name="Andreopoulos B."/>
            <person name="Baker S."/>
            <person name="Barry K."/>
            <person name="Bills G."/>
            <person name="Bluhm B."/>
            <person name="Cannon C."/>
            <person name="Castanera R."/>
            <person name="Culley D."/>
            <person name="Daum C."/>
            <person name="Ezra D."/>
            <person name="Gonzalez J."/>
            <person name="Henrissat B."/>
            <person name="Kuo A."/>
            <person name="Liang C."/>
            <person name="Lipzen A."/>
            <person name="Lutzoni F."/>
            <person name="Magnuson J."/>
            <person name="Mondo S."/>
            <person name="Nolan M."/>
            <person name="Ohm R."/>
            <person name="Pangilinan J."/>
            <person name="Park H.-J."/>
            <person name="Ramirez L."/>
            <person name="Alfaro M."/>
            <person name="Sun H."/>
            <person name="Tritt A."/>
            <person name="Yoshinaga Y."/>
            <person name="Zwiers L.-H."/>
            <person name="Turgeon B."/>
            <person name="Goodwin S."/>
            <person name="Spatafora J."/>
            <person name="Crous P."/>
            <person name="Grigoriev I."/>
        </authorList>
    </citation>
    <scope>NUCLEOTIDE SEQUENCE</scope>
    <source>
        <strain evidence="7 9">CBS 304.34</strain>
    </source>
</reference>
<keyword evidence="3" id="KW-0539">Nucleus</keyword>
<dbReference type="SUPFAM" id="SSF57959">
    <property type="entry name" value="Leucine zipper domain"/>
    <property type="match status" value="1"/>
</dbReference>
<organism evidence="7">
    <name type="scientific">Mytilinidion resinicola</name>
    <dbReference type="NCBI Taxonomy" id="574789"/>
    <lineage>
        <taxon>Eukaryota</taxon>
        <taxon>Fungi</taxon>
        <taxon>Dikarya</taxon>
        <taxon>Ascomycota</taxon>
        <taxon>Pezizomycotina</taxon>
        <taxon>Dothideomycetes</taxon>
        <taxon>Pleosporomycetidae</taxon>
        <taxon>Mytilinidiales</taxon>
        <taxon>Mytilinidiaceae</taxon>
        <taxon>Mytilinidion</taxon>
    </lineage>
</organism>
<evidence type="ECO:0000256" key="3">
    <source>
        <dbReference type="ARBA" id="ARBA00023242"/>
    </source>
</evidence>
<dbReference type="AlphaFoldDB" id="A0A6A6Y181"/>
<sequence length="647" mass="68910">MAGTSTTDYKNNQYYLNPNQQDLLLAALASNQNGKNNNMYSNGPNKQGAANAGLQYSSIDSIDPTFFASPQQGTPDTFGANLNFDNLDDSPFVDYLDGDNSFDYDNGDNSDLMIGGLPGDSSSHSNEGDNESTDKRKSPDDDGDDQEGGGKRREGEDKTAKKPGRKPLTSEPTTKRKAQNRAAQRAFRERKEKHLKDLETKVGELEKASDAANHENGMLRAQVQRLQTELREYRKRLSLNSSGLGRAPAVTSGFASLNTGNGTPANNFQFEFPRFGGLPGAHLLDNGGLAKGNKPSTITTSPVRTNSNGASLSPKSQLSGVASNSPTTNSKGSPPNGFPNSNASSSSNINGLFSPMVNGINSSSVFDYNNNNNAPNHGSRRSTDSSAQSRVFQFNSGSSTSDSPSASSVSQYGMGSSCDTSPEPSHNSPSNGLDTINEGGCGSGNPEGEVTFCDKLNMACGNSRNPIPRAMSQSNATPAAAAANQSPATDFNGIDFLANQNGGQFDPTLFGDYRESQAAIVGDGDFTGGFFNDAFPLADFGSPFNFGDNNTPAVQKSNPLEEIERIQDGIDDEVVPGEDPAQLLNCHKIWDKLAKRPDFRDGTIDIDNLCSELRSKARCSESGVVVDNKDVEAALKRLPEGQRRSSN</sequence>
<dbReference type="RefSeq" id="XP_033569363.1">
    <property type="nucleotide sequence ID" value="XM_033713265.1"/>
</dbReference>
<feature type="compositionally biased region" description="Polar residues" evidence="5">
    <location>
        <begin position="384"/>
        <end position="395"/>
    </location>
</feature>
<dbReference type="CDD" id="cd14688">
    <property type="entry name" value="bZIP_YAP"/>
    <property type="match status" value="1"/>
</dbReference>
<dbReference type="PROSITE" id="PS50217">
    <property type="entry name" value="BZIP"/>
    <property type="match status" value="1"/>
</dbReference>
<dbReference type="GO" id="GO:0001228">
    <property type="term" value="F:DNA-binding transcription activator activity, RNA polymerase II-specific"/>
    <property type="evidence" value="ECO:0007669"/>
    <property type="project" value="TreeGrafter"/>
</dbReference>
<feature type="compositionally biased region" description="Low complexity" evidence="5">
    <location>
        <begin position="329"/>
        <end position="344"/>
    </location>
</feature>
<reference evidence="9" key="2">
    <citation type="submission" date="2020-04" db="EMBL/GenBank/DDBJ databases">
        <authorList>
            <consortium name="NCBI Genome Project"/>
        </authorList>
    </citation>
    <scope>NUCLEOTIDE SEQUENCE</scope>
    <source>
        <strain evidence="9">CBS 304.34</strain>
    </source>
</reference>
<evidence type="ECO:0000313" key="8">
    <source>
        <dbReference type="Proteomes" id="UP000504636"/>
    </source>
</evidence>
<dbReference type="PANTHER" id="PTHR40621">
    <property type="entry name" value="TRANSCRIPTION FACTOR KAPC-RELATED"/>
    <property type="match status" value="1"/>
</dbReference>
<evidence type="ECO:0000259" key="6">
    <source>
        <dbReference type="PROSITE" id="PS50217"/>
    </source>
</evidence>
<dbReference type="PROSITE" id="PS00036">
    <property type="entry name" value="BZIP_BASIC"/>
    <property type="match status" value="1"/>
</dbReference>
<dbReference type="InterPro" id="IPR046347">
    <property type="entry name" value="bZIP_sf"/>
</dbReference>
<protein>
    <submittedName>
        <fullName evidence="7 9">PAP1-domain-containing protein</fullName>
    </submittedName>
</protein>
<keyword evidence="8" id="KW-1185">Reference proteome</keyword>
<dbReference type="PANTHER" id="PTHR40621:SF6">
    <property type="entry name" value="AP-1-LIKE TRANSCRIPTION FACTOR YAP1-RELATED"/>
    <property type="match status" value="1"/>
</dbReference>
<proteinExistence type="inferred from homology"/>
<dbReference type="GO" id="GO:0090575">
    <property type="term" value="C:RNA polymerase II transcription regulator complex"/>
    <property type="evidence" value="ECO:0007669"/>
    <property type="project" value="TreeGrafter"/>
</dbReference>
<feature type="region of interest" description="Disordered" evidence="5">
    <location>
        <begin position="286"/>
        <end position="344"/>
    </location>
</feature>
<name>A0A6A6Y181_9PEZI</name>
<dbReference type="InterPro" id="IPR023167">
    <property type="entry name" value="Yap1_redox_dom_sf"/>
</dbReference>
<evidence type="ECO:0000256" key="2">
    <source>
        <dbReference type="ARBA" id="ARBA00004496"/>
    </source>
</evidence>
<evidence type="ECO:0000256" key="1">
    <source>
        <dbReference type="ARBA" id="ARBA00004123"/>
    </source>
</evidence>
<feature type="compositionally biased region" description="Basic and acidic residues" evidence="5">
    <location>
        <begin position="148"/>
        <end position="160"/>
    </location>
</feature>
<dbReference type="Pfam" id="PF08601">
    <property type="entry name" value="PAP1"/>
    <property type="match status" value="1"/>
</dbReference>
<dbReference type="GO" id="GO:0034599">
    <property type="term" value="P:cellular response to oxidative stress"/>
    <property type="evidence" value="ECO:0007669"/>
    <property type="project" value="UniProtKB-ARBA"/>
</dbReference>
<dbReference type="EMBL" id="MU003723">
    <property type="protein sequence ID" value="KAF2802399.1"/>
    <property type="molecule type" value="Genomic_DNA"/>
</dbReference>
<feature type="compositionally biased region" description="Polar residues" evidence="5">
    <location>
        <begin position="411"/>
        <end position="434"/>
    </location>
</feature>
<evidence type="ECO:0000313" key="9">
    <source>
        <dbReference type="RefSeq" id="XP_033569363.1"/>
    </source>
</evidence>
<dbReference type="GO" id="GO:0005737">
    <property type="term" value="C:cytoplasm"/>
    <property type="evidence" value="ECO:0007669"/>
    <property type="project" value="UniProtKB-SubCell"/>
</dbReference>
<dbReference type="InterPro" id="IPR050936">
    <property type="entry name" value="AP-1-like"/>
</dbReference>
<dbReference type="Pfam" id="PF00170">
    <property type="entry name" value="bZIP_1"/>
    <property type="match status" value="1"/>
</dbReference>
<dbReference type="GeneID" id="54454158"/>
<feature type="domain" description="BZIP" evidence="6">
    <location>
        <begin position="170"/>
        <end position="233"/>
    </location>
</feature>
<dbReference type="GO" id="GO:0000976">
    <property type="term" value="F:transcription cis-regulatory region binding"/>
    <property type="evidence" value="ECO:0007669"/>
    <property type="project" value="InterPro"/>
</dbReference>
<dbReference type="InterPro" id="IPR004827">
    <property type="entry name" value="bZIP"/>
</dbReference>